<feature type="transmembrane region" description="Helical" evidence="1">
    <location>
        <begin position="6"/>
        <end position="24"/>
    </location>
</feature>
<keyword evidence="1" id="KW-0472">Membrane</keyword>
<dbReference type="Proteomes" id="UP000242705">
    <property type="component" value="Unassembled WGS sequence"/>
</dbReference>
<dbReference type="EMBL" id="PXYX01000006">
    <property type="protein sequence ID" value="PSR28377.1"/>
    <property type="molecule type" value="Genomic_DNA"/>
</dbReference>
<evidence type="ECO:0000313" key="3">
    <source>
        <dbReference type="Proteomes" id="UP000242705"/>
    </source>
</evidence>
<keyword evidence="1" id="KW-0812">Transmembrane</keyword>
<evidence type="ECO:0008006" key="4">
    <source>
        <dbReference type="Google" id="ProtNLM"/>
    </source>
</evidence>
<proteinExistence type="predicted"/>
<accession>A0A2T2X1L0</accession>
<gene>
    <name evidence="2" type="ORF">C7B47_04190</name>
</gene>
<evidence type="ECO:0000256" key="1">
    <source>
        <dbReference type="SAM" id="Phobius"/>
    </source>
</evidence>
<protein>
    <recommendedName>
        <fullName evidence="4">Ribosomal protein L7/L12 C-terminal domain-containing protein</fullName>
    </recommendedName>
</protein>
<name>A0A2T2X1L0_SULTH</name>
<comment type="caution">
    <text evidence="2">The sequence shown here is derived from an EMBL/GenBank/DDBJ whole genome shotgun (WGS) entry which is preliminary data.</text>
</comment>
<dbReference type="AlphaFoldDB" id="A0A2T2X1L0"/>
<dbReference type="SUPFAM" id="SSF54736">
    <property type="entry name" value="ClpS-like"/>
    <property type="match status" value="1"/>
</dbReference>
<organism evidence="2 3">
    <name type="scientific">Sulfobacillus thermosulfidooxidans</name>
    <dbReference type="NCBI Taxonomy" id="28034"/>
    <lineage>
        <taxon>Bacteria</taxon>
        <taxon>Bacillati</taxon>
        <taxon>Bacillota</taxon>
        <taxon>Clostridia</taxon>
        <taxon>Eubacteriales</taxon>
        <taxon>Clostridiales Family XVII. Incertae Sedis</taxon>
        <taxon>Sulfobacillus</taxon>
    </lineage>
</organism>
<sequence>MNKTISWIIAVGLSVAFVVIEYLYRNEQESVEKPVSKDELTHQIMPLIAHNKKIAAIRMVRSTLGCSLLEAKEFVDNLVHQGLQ</sequence>
<dbReference type="InterPro" id="IPR014719">
    <property type="entry name" value="Ribosomal_bL12_C/ClpS-like"/>
</dbReference>
<dbReference type="Gene3D" id="3.30.1390.10">
    <property type="match status" value="1"/>
</dbReference>
<keyword evidence="1" id="KW-1133">Transmembrane helix</keyword>
<evidence type="ECO:0000313" key="2">
    <source>
        <dbReference type="EMBL" id="PSR28377.1"/>
    </source>
</evidence>
<reference evidence="2 3" key="1">
    <citation type="journal article" date="2014" name="BMC Genomics">
        <title>Comparison of environmental and isolate Sulfobacillus genomes reveals diverse carbon, sulfur, nitrogen, and hydrogen metabolisms.</title>
        <authorList>
            <person name="Justice N.B."/>
            <person name="Norman A."/>
            <person name="Brown C.T."/>
            <person name="Singh A."/>
            <person name="Thomas B.C."/>
            <person name="Banfield J.F."/>
        </authorList>
    </citation>
    <scope>NUCLEOTIDE SEQUENCE [LARGE SCALE GENOMIC DNA]</scope>
    <source>
        <strain evidence="2">AMDSBA5</strain>
    </source>
</reference>